<organism evidence="2">
    <name type="scientific">viral metagenome</name>
    <dbReference type="NCBI Taxonomy" id="1070528"/>
    <lineage>
        <taxon>unclassified sequences</taxon>
        <taxon>metagenomes</taxon>
        <taxon>organismal metagenomes</taxon>
    </lineage>
</organism>
<dbReference type="GO" id="GO:0005783">
    <property type="term" value="C:endoplasmic reticulum"/>
    <property type="evidence" value="ECO:0007669"/>
    <property type="project" value="TreeGrafter"/>
</dbReference>
<dbReference type="InterPro" id="IPR051063">
    <property type="entry name" value="PDI"/>
</dbReference>
<dbReference type="PROSITE" id="PS51352">
    <property type="entry name" value="THIOREDOXIN_2"/>
    <property type="match status" value="1"/>
</dbReference>
<dbReference type="SUPFAM" id="SSF52833">
    <property type="entry name" value="Thioredoxin-like"/>
    <property type="match status" value="1"/>
</dbReference>
<dbReference type="GO" id="GO:0006457">
    <property type="term" value="P:protein folding"/>
    <property type="evidence" value="ECO:0007669"/>
    <property type="project" value="TreeGrafter"/>
</dbReference>
<dbReference type="PANTHER" id="PTHR45672">
    <property type="entry name" value="PROTEIN DISULFIDE-ISOMERASE C17H9.14C-RELATED"/>
    <property type="match status" value="1"/>
</dbReference>
<accession>A0A6C0LCC6</accession>
<dbReference type="AlphaFoldDB" id="A0A6C0LCC6"/>
<feature type="domain" description="Thioredoxin" evidence="1">
    <location>
        <begin position="1"/>
        <end position="109"/>
    </location>
</feature>
<proteinExistence type="predicted"/>
<dbReference type="GO" id="GO:0003756">
    <property type="term" value="F:protein disulfide isomerase activity"/>
    <property type="evidence" value="ECO:0007669"/>
    <property type="project" value="TreeGrafter"/>
</dbReference>
<reference evidence="2" key="1">
    <citation type="journal article" date="2020" name="Nature">
        <title>Giant virus diversity and host interactions through global metagenomics.</title>
        <authorList>
            <person name="Schulz F."/>
            <person name="Roux S."/>
            <person name="Paez-Espino D."/>
            <person name="Jungbluth S."/>
            <person name="Walsh D.A."/>
            <person name="Denef V.J."/>
            <person name="McMahon K.D."/>
            <person name="Konstantinidis K.T."/>
            <person name="Eloe-Fadrosh E.A."/>
            <person name="Kyrpides N.C."/>
            <person name="Woyke T."/>
        </authorList>
    </citation>
    <scope>NUCLEOTIDE SEQUENCE</scope>
    <source>
        <strain evidence="2">GVMAG-M-3300027763-16</strain>
    </source>
</reference>
<dbReference type="InterPro" id="IPR013766">
    <property type="entry name" value="Thioredoxin_domain"/>
</dbReference>
<sequence>MFYVLTAENKKGVSDLLKTSPNITILYYWNMCGHCTALKPIWEKVCIKYKNTKDCDILNVEQEQMNHLPVKFKKGINGFPTIVKYKNGKKIGEYSDERVFKNLDKFVKS</sequence>
<evidence type="ECO:0000259" key="1">
    <source>
        <dbReference type="PROSITE" id="PS51352"/>
    </source>
</evidence>
<dbReference type="InterPro" id="IPR036249">
    <property type="entry name" value="Thioredoxin-like_sf"/>
</dbReference>
<dbReference type="EMBL" id="MN740454">
    <property type="protein sequence ID" value="QHU27348.1"/>
    <property type="molecule type" value="Genomic_DNA"/>
</dbReference>
<evidence type="ECO:0000313" key="2">
    <source>
        <dbReference type="EMBL" id="QHU27348.1"/>
    </source>
</evidence>
<name>A0A6C0LCC6_9ZZZZ</name>
<protein>
    <recommendedName>
        <fullName evidence="1">Thioredoxin domain-containing protein</fullName>
    </recommendedName>
</protein>
<dbReference type="Pfam" id="PF00085">
    <property type="entry name" value="Thioredoxin"/>
    <property type="match status" value="1"/>
</dbReference>
<dbReference type="Gene3D" id="3.40.30.10">
    <property type="entry name" value="Glutaredoxin"/>
    <property type="match status" value="1"/>
</dbReference>